<sequence>MAARHIAGLRRRMPHTGRRASTLTGMAGLTPAPRERVNPLDDNGHVSFHSAGVAAGVQVGS</sequence>
<evidence type="ECO:0000313" key="3">
    <source>
        <dbReference type="Proteomes" id="UP000268285"/>
    </source>
</evidence>
<evidence type="ECO:0000313" key="2">
    <source>
        <dbReference type="EMBL" id="VBA53709.1"/>
    </source>
</evidence>
<feature type="compositionally biased region" description="Basic and acidic residues" evidence="1">
    <location>
        <begin position="33"/>
        <end position="44"/>
    </location>
</feature>
<dbReference type="AlphaFoldDB" id="A0A498QW66"/>
<dbReference type="Proteomes" id="UP000268285">
    <property type="component" value="Unassembled WGS sequence"/>
</dbReference>
<protein>
    <submittedName>
        <fullName evidence="2">Uncharacterized protein</fullName>
    </submittedName>
</protein>
<feature type="region of interest" description="Disordered" evidence="1">
    <location>
        <begin position="1"/>
        <end position="45"/>
    </location>
</feature>
<gene>
    <name evidence="2" type="ORF">LAUMK142_04245</name>
</gene>
<evidence type="ECO:0000256" key="1">
    <source>
        <dbReference type="SAM" id="MobiDB-lite"/>
    </source>
</evidence>
<accession>A0A498QW66</accession>
<proteinExistence type="predicted"/>
<name>A0A498QW66_9MYCO</name>
<keyword evidence="3" id="KW-1185">Reference proteome</keyword>
<feature type="compositionally biased region" description="Basic residues" evidence="1">
    <location>
        <begin position="7"/>
        <end position="18"/>
    </location>
</feature>
<dbReference type="EMBL" id="UPHU01000001">
    <property type="protein sequence ID" value="VBA53709.1"/>
    <property type="molecule type" value="Genomic_DNA"/>
</dbReference>
<organism evidence="2 3">
    <name type="scientific">Mycobacterium pseudokansasii</name>
    <dbReference type="NCBI Taxonomy" id="2341080"/>
    <lineage>
        <taxon>Bacteria</taxon>
        <taxon>Bacillati</taxon>
        <taxon>Actinomycetota</taxon>
        <taxon>Actinomycetes</taxon>
        <taxon>Mycobacteriales</taxon>
        <taxon>Mycobacteriaceae</taxon>
        <taxon>Mycobacterium</taxon>
    </lineage>
</organism>
<reference evidence="2 3" key="1">
    <citation type="submission" date="2018-09" db="EMBL/GenBank/DDBJ databases">
        <authorList>
            <person name="Tagini F."/>
        </authorList>
    </citation>
    <scope>NUCLEOTIDE SEQUENCE [LARGE SCALE GENOMIC DNA]</scope>
    <source>
        <strain evidence="2 3">MK142</strain>
    </source>
</reference>